<evidence type="ECO:0000313" key="5">
    <source>
        <dbReference type="Proteomes" id="UP000289437"/>
    </source>
</evidence>
<dbReference type="GO" id="GO:0000976">
    <property type="term" value="F:transcription cis-regulatory region binding"/>
    <property type="evidence" value="ECO:0007669"/>
    <property type="project" value="TreeGrafter"/>
</dbReference>
<dbReference type="RefSeq" id="WP_128911725.1">
    <property type="nucleotide sequence ID" value="NZ_RDSM01000001.1"/>
</dbReference>
<feature type="DNA-binding region" description="H-T-H motif" evidence="2">
    <location>
        <begin position="44"/>
        <end position="63"/>
    </location>
</feature>
<evidence type="ECO:0000313" key="4">
    <source>
        <dbReference type="EMBL" id="RXH57569.1"/>
    </source>
</evidence>
<feature type="domain" description="HTH tetR-type" evidence="3">
    <location>
        <begin position="21"/>
        <end position="81"/>
    </location>
</feature>
<reference evidence="5" key="2">
    <citation type="submission" date="2019-02" db="EMBL/GenBank/DDBJ databases">
        <title>Granulicella sibirica sp. nov., a psychrotolerant acidobacterium isolated from an organic soil layer in forested tundra, West Siberia.</title>
        <authorList>
            <person name="Oshkin I.Y."/>
            <person name="Kulichevskaya I.S."/>
            <person name="Rijpstra W.I.C."/>
            <person name="Sinninghe Damste J.S."/>
            <person name="Rakitin A.L."/>
            <person name="Ravin N.V."/>
            <person name="Dedysh S.N."/>
        </authorList>
    </citation>
    <scope>NUCLEOTIDE SEQUENCE [LARGE SCALE GENOMIC DNA]</scope>
    <source>
        <strain evidence="5">AF10</strain>
    </source>
</reference>
<dbReference type="SUPFAM" id="SSF46689">
    <property type="entry name" value="Homeodomain-like"/>
    <property type="match status" value="1"/>
</dbReference>
<dbReference type="GO" id="GO:0003700">
    <property type="term" value="F:DNA-binding transcription factor activity"/>
    <property type="evidence" value="ECO:0007669"/>
    <property type="project" value="TreeGrafter"/>
</dbReference>
<keyword evidence="5" id="KW-1185">Reference proteome</keyword>
<sequence length="211" mass="22821">MSPQAQVTFEVRKTPVQARSAVTVEAIGEATIQVLLSLGADRLTTTRVAERAGVSVGTLYQYFPNKRALLFAAMEGHLTRLMRTMEKVCAEQHHQPIEAMAEAVATAFITAKMERPDVSMALYAVSSELNGVEVMRRVGRNGRAAMAKMLASAPDASFEDVEFTTFMLYAVMAGATRAVLEGGAAPKMVRSLRKELVVICKSYLAASAMQG</sequence>
<evidence type="ECO:0000256" key="2">
    <source>
        <dbReference type="PROSITE-ProRule" id="PRU00335"/>
    </source>
</evidence>
<dbReference type="Pfam" id="PF00440">
    <property type="entry name" value="TetR_N"/>
    <property type="match status" value="1"/>
</dbReference>
<gene>
    <name evidence="4" type="ORF">GRAN_0879</name>
</gene>
<organism evidence="4 5">
    <name type="scientific">Granulicella sibirica</name>
    <dbReference type="NCBI Taxonomy" id="2479048"/>
    <lineage>
        <taxon>Bacteria</taxon>
        <taxon>Pseudomonadati</taxon>
        <taxon>Acidobacteriota</taxon>
        <taxon>Terriglobia</taxon>
        <taxon>Terriglobales</taxon>
        <taxon>Acidobacteriaceae</taxon>
        <taxon>Granulicella</taxon>
    </lineage>
</organism>
<accession>A0A4Q0T6D6</accession>
<evidence type="ECO:0000259" key="3">
    <source>
        <dbReference type="PROSITE" id="PS50977"/>
    </source>
</evidence>
<reference evidence="4 5" key="1">
    <citation type="submission" date="2018-11" db="EMBL/GenBank/DDBJ databases">
        <authorList>
            <person name="Mardanov A.V."/>
            <person name="Ravin N.V."/>
            <person name="Dedysh S.N."/>
        </authorList>
    </citation>
    <scope>NUCLEOTIDE SEQUENCE [LARGE SCALE GENOMIC DNA]</scope>
    <source>
        <strain evidence="4 5">AF10</strain>
    </source>
</reference>
<dbReference type="Pfam" id="PF17918">
    <property type="entry name" value="TetR_C_15"/>
    <property type="match status" value="1"/>
</dbReference>
<keyword evidence="1 2" id="KW-0238">DNA-binding</keyword>
<dbReference type="PANTHER" id="PTHR30055">
    <property type="entry name" value="HTH-TYPE TRANSCRIPTIONAL REGULATOR RUTR"/>
    <property type="match status" value="1"/>
</dbReference>
<dbReference type="Gene3D" id="1.10.357.10">
    <property type="entry name" value="Tetracycline Repressor, domain 2"/>
    <property type="match status" value="1"/>
</dbReference>
<dbReference type="InterPro" id="IPR041669">
    <property type="entry name" value="TetR_C_15"/>
</dbReference>
<dbReference type="InterPro" id="IPR001647">
    <property type="entry name" value="HTH_TetR"/>
</dbReference>
<dbReference type="Proteomes" id="UP000289437">
    <property type="component" value="Unassembled WGS sequence"/>
</dbReference>
<dbReference type="PANTHER" id="PTHR30055:SF201">
    <property type="entry name" value="TRANSCRIPTIONAL REGULATORY PROTEIN"/>
    <property type="match status" value="1"/>
</dbReference>
<comment type="caution">
    <text evidence="4">The sequence shown here is derived from an EMBL/GenBank/DDBJ whole genome shotgun (WGS) entry which is preliminary data.</text>
</comment>
<dbReference type="OrthoDB" id="494991at2"/>
<evidence type="ECO:0000256" key="1">
    <source>
        <dbReference type="ARBA" id="ARBA00023125"/>
    </source>
</evidence>
<protein>
    <submittedName>
        <fullName evidence="4">Transcriptional regulator, TetR family</fullName>
    </submittedName>
</protein>
<name>A0A4Q0T6D6_9BACT</name>
<dbReference type="InterPro" id="IPR050109">
    <property type="entry name" value="HTH-type_TetR-like_transc_reg"/>
</dbReference>
<dbReference type="EMBL" id="RDSM01000001">
    <property type="protein sequence ID" value="RXH57569.1"/>
    <property type="molecule type" value="Genomic_DNA"/>
</dbReference>
<proteinExistence type="predicted"/>
<dbReference type="AlphaFoldDB" id="A0A4Q0T6D6"/>
<dbReference type="PROSITE" id="PS50977">
    <property type="entry name" value="HTH_TETR_2"/>
    <property type="match status" value="1"/>
</dbReference>
<dbReference type="InterPro" id="IPR009057">
    <property type="entry name" value="Homeodomain-like_sf"/>
</dbReference>